<reference evidence="1" key="1">
    <citation type="submission" date="2022-10" db="EMBL/GenBank/DDBJ databases">
        <title>Culturing micro-colonial fungi from biological soil crusts in the Mojave desert and describing Neophaeococcomyces mojavensis, and introducing the new genera and species Taxawa tesnikishii.</title>
        <authorList>
            <person name="Kurbessoian T."/>
            <person name="Stajich J.E."/>
        </authorList>
    </citation>
    <scope>NUCLEOTIDE SEQUENCE</scope>
    <source>
        <strain evidence="1">JES_112</strain>
    </source>
</reference>
<sequence>RAWLITEVWDKSWYTAQKWASVQVPFSTIDYQQTKFKVDVPEDTETVIVLSQLDNRYFSGLEGKYAYRLQFRISRSENEDEYIARSRPNYELNRSTNIELYLKQGTYTVLIKVQALDYERDSPEEVIKANLPHRKEKITTIGRLYDSVHLKGLPDLKDESENREESEAKKRKKETVEEGTQTDDAAATAATPAPYKSTSP</sequence>
<keyword evidence="2" id="KW-1185">Reference proteome</keyword>
<feature type="non-terminal residue" evidence="1">
    <location>
        <position position="1"/>
    </location>
</feature>
<name>A0ACC2ZYY3_9EURO</name>
<dbReference type="Proteomes" id="UP001172386">
    <property type="component" value="Unassembled WGS sequence"/>
</dbReference>
<dbReference type="EMBL" id="JAPDRQ010000174">
    <property type="protein sequence ID" value="KAJ9652970.1"/>
    <property type="molecule type" value="Genomic_DNA"/>
</dbReference>
<organism evidence="1 2">
    <name type="scientific">Neophaeococcomyces mojaviensis</name>
    <dbReference type="NCBI Taxonomy" id="3383035"/>
    <lineage>
        <taxon>Eukaryota</taxon>
        <taxon>Fungi</taxon>
        <taxon>Dikarya</taxon>
        <taxon>Ascomycota</taxon>
        <taxon>Pezizomycotina</taxon>
        <taxon>Eurotiomycetes</taxon>
        <taxon>Chaetothyriomycetidae</taxon>
        <taxon>Chaetothyriales</taxon>
        <taxon>Chaetothyriales incertae sedis</taxon>
        <taxon>Neophaeococcomyces</taxon>
    </lineage>
</organism>
<comment type="caution">
    <text evidence="1">The sequence shown here is derived from an EMBL/GenBank/DDBJ whole genome shotgun (WGS) entry which is preliminary data.</text>
</comment>
<protein>
    <submittedName>
        <fullName evidence="1">Uncharacterized protein</fullName>
    </submittedName>
</protein>
<gene>
    <name evidence="1" type="ORF">H2198_007813</name>
</gene>
<evidence type="ECO:0000313" key="1">
    <source>
        <dbReference type="EMBL" id="KAJ9652970.1"/>
    </source>
</evidence>
<evidence type="ECO:0000313" key="2">
    <source>
        <dbReference type="Proteomes" id="UP001172386"/>
    </source>
</evidence>
<accession>A0ACC2ZYY3</accession>
<proteinExistence type="predicted"/>